<dbReference type="SFLD" id="SFLDG01131">
    <property type="entry name" value="C1.5.2:_MDP_Like"/>
    <property type="match status" value="1"/>
</dbReference>
<reference evidence="1" key="1">
    <citation type="submission" date="2015-10" db="EMBL/GenBank/DDBJ databases">
        <authorList>
            <person name="Regsiter A."/>
            <person name="william w."/>
        </authorList>
    </citation>
    <scope>NUCLEOTIDE SEQUENCE</scope>
    <source>
        <strain evidence="1">Montdore</strain>
    </source>
</reference>
<dbReference type="Pfam" id="PF12689">
    <property type="entry name" value="Acid_PPase"/>
    <property type="match status" value="1"/>
</dbReference>
<evidence type="ECO:0008006" key="3">
    <source>
        <dbReference type="Google" id="ProtNLM"/>
    </source>
</evidence>
<dbReference type="InterPro" id="IPR010036">
    <property type="entry name" value="MDP_1_eu_arc"/>
</dbReference>
<evidence type="ECO:0000313" key="2">
    <source>
        <dbReference type="Proteomes" id="UP001412239"/>
    </source>
</evidence>
<dbReference type="InterPro" id="IPR023214">
    <property type="entry name" value="HAD_sf"/>
</dbReference>
<accession>A0A292PYP6</accession>
<sequence length="186" mass="20927">MDSPKTLTDQHPLPKLIIFDLDYTLWPFWIDTHPTPPLSLVPSTTPPTLHDAIATPYPLFPATLPLLTHLSAAAGIKLAVASRTHTPALALQALDLYGLRQFFDFTEIYPGSKLKHMRRLREKSGVEFRDMLFFDDEPRNRDVCGLGVWFVIVGDEGVDCGLIDEGVRRWRRDRGFEGAGEGEEVV</sequence>
<dbReference type="SFLD" id="SFLDG01129">
    <property type="entry name" value="C1.5:_HAD__Beta-PGM__Phosphata"/>
    <property type="match status" value="1"/>
</dbReference>
<dbReference type="Gene3D" id="3.40.50.1000">
    <property type="entry name" value="HAD superfamily/HAD-like"/>
    <property type="match status" value="1"/>
</dbReference>
<proteinExistence type="predicted"/>
<protein>
    <recommendedName>
        <fullName evidence="3">Magnesium-dependent phosphatase-1</fullName>
    </recommendedName>
</protein>
<gene>
    <name evidence="1" type="ORF">GSTUAT00004092001</name>
</gene>
<evidence type="ECO:0000313" key="1">
    <source>
        <dbReference type="EMBL" id="CUS11835.1"/>
    </source>
</evidence>
<name>A0A292PYP6_9PEZI</name>
<dbReference type="GO" id="GO:0003993">
    <property type="term" value="F:acid phosphatase activity"/>
    <property type="evidence" value="ECO:0007669"/>
    <property type="project" value="TreeGrafter"/>
</dbReference>
<dbReference type="AlphaFoldDB" id="A0A292PYP6"/>
<organism evidence="1 2">
    <name type="scientific">Tuber aestivum</name>
    <name type="common">summer truffle</name>
    <dbReference type="NCBI Taxonomy" id="59557"/>
    <lineage>
        <taxon>Eukaryota</taxon>
        <taxon>Fungi</taxon>
        <taxon>Dikarya</taxon>
        <taxon>Ascomycota</taxon>
        <taxon>Pezizomycotina</taxon>
        <taxon>Pezizomycetes</taxon>
        <taxon>Pezizales</taxon>
        <taxon>Tuberaceae</taxon>
        <taxon>Tuber</taxon>
    </lineage>
</organism>
<dbReference type="NCBIfam" id="TIGR01681">
    <property type="entry name" value="HAD-SF-IIIC"/>
    <property type="match status" value="1"/>
</dbReference>
<dbReference type="SUPFAM" id="SSF56784">
    <property type="entry name" value="HAD-like"/>
    <property type="match status" value="1"/>
</dbReference>
<dbReference type="PANTHER" id="PTHR17901:SF14">
    <property type="entry name" value="MAGNESIUM-DEPENDENT PHOSPHATASE 1"/>
    <property type="match status" value="1"/>
</dbReference>
<dbReference type="Proteomes" id="UP001412239">
    <property type="component" value="Unassembled WGS sequence"/>
</dbReference>
<keyword evidence="2" id="KW-1185">Reference proteome</keyword>
<dbReference type="NCBIfam" id="TIGR01685">
    <property type="entry name" value="MDP-1"/>
    <property type="match status" value="1"/>
</dbReference>
<dbReference type="PANTHER" id="PTHR17901">
    <property type="entry name" value="MAGNESIUM-DEPENDENT PHOSPHATASE 1 MDP1"/>
    <property type="match status" value="1"/>
</dbReference>
<dbReference type="SFLD" id="SFLDS00003">
    <property type="entry name" value="Haloacid_Dehalogenase"/>
    <property type="match status" value="1"/>
</dbReference>
<dbReference type="InterPro" id="IPR010033">
    <property type="entry name" value="HAD_SF_ppase_IIIC"/>
</dbReference>
<dbReference type="InterPro" id="IPR036412">
    <property type="entry name" value="HAD-like_sf"/>
</dbReference>
<dbReference type="EMBL" id="LN891011">
    <property type="protein sequence ID" value="CUS11835.1"/>
    <property type="molecule type" value="Genomic_DNA"/>
</dbReference>